<feature type="compositionally biased region" description="Low complexity" evidence="2">
    <location>
        <begin position="106"/>
        <end position="122"/>
    </location>
</feature>
<keyword evidence="6" id="KW-1185">Reference proteome</keyword>
<dbReference type="Pfam" id="PF04783">
    <property type="entry name" value="DUF630"/>
    <property type="match status" value="1"/>
</dbReference>
<reference evidence="5 6" key="1">
    <citation type="submission" date="2018-10" db="EMBL/GenBank/DDBJ databases">
        <title>A high-quality apple genome assembly.</title>
        <authorList>
            <person name="Hu J."/>
        </authorList>
    </citation>
    <scope>NUCLEOTIDE SEQUENCE [LARGE SCALE GENOMIC DNA]</scope>
    <source>
        <strain evidence="6">cv. HFTH1</strain>
        <tissue evidence="5">Young leaf</tissue>
    </source>
</reference>
<sequence length="649" mass="73439">MGCCYSRVEREEMVSRCKSRKRYMKQLVKARQAWSAAHTMYLRSLRSTGSALLQFSNAETTLHHHHHLNNYNHHHNYTHHHHNNYQSQPPPPLQTPPTPQPPPPLSSSSDSWTTSTTPSTARAPPPPPPPPPSSTWDFWDPFVASSSRPVTEEEWEATTTASEAVVTVTAASTAEPPSVVSGFSKESGTTTSELAMVVSRNAKDLVEIIKELDEYFLKAADAGGMLSLLLEVPRFSSSQTKGGKVYDHGCNLSPSLWTWGSSSQKFGGFGKMGCDEMVLNQVGSGVGDEGVANSSHCSTVERLYAWEKKLYQEVKDAETLKVEHEKRVAALKKLEMKRGDYVKTEKMKKEVEKLESQMMVSSQTIETTSAEIINLRETELYPQLFELVKGLMCMWRSMYECHQVQKHIVQQLKYLNTIPSTEPTSEIHRQAALELELQVQQWHLSFCSLVKAQRDYIQSLTGWLRLSLFQFRRHPIAKTSQESRIYTLCEEWHHAIDRIPDKVASEGIKSFLTVVHAIVVQQAEEYKQKRKSESTFKELEKKATVLRSLESKYGPYSMPDSSGNTKKNPVAEKRAKIEVLRAKAEEEKSKHEKLVNVTRTVTISNLQMGFPHVFEAMVGFSSVCMQAFEQLYNQAKSANQELDVKMLLP</sequence>
<dbReference type="Proteomes" id="UP000290289">
    <property type="component" value="Chromosome 2"/>
</dbReference>
<feature type="region of interest" description="Disordered" evidence="2">
    <location>
        <begin position="69"/>
        <end position="138"/>
    </location>
</feature>
<dbReference type="Pfam" id="PF04782">
    <property type="entry name" value="DUF632"/>
    <property type="match status" value="1"/>
</dbReference>
<feature type="domain" description="DUF630" evidence="4">
    <location>
        <begin position="1"/>
        <end position="59"/>
    </location>
</feature>
<gene>
    <name evidence="5" type="ORF">DVH24_018474</name>
</gene>
<dbReference type="PANTHER" id="PTHR21450">
    <property type="entry name" value="PROTEIN ALTERED PHOSPHATE STARVATION RESPONSE 1"/>
    <property type="match status" value="1"/>
</dbReference>
<evidence type="ECO:0008006" key="7">
    <source>
        <dbReference type="Google" id="ProtNLM"/>
    </source>
</evidence>
<dbReference type="InterPro" id="IPR006867">
    <property type="entry name" value="DUF632"/>
</dbReference>
<protein>
    <recommendedName>
        <fullName evidence="7">DUF632 domain-containing protein</fullName>
    </recommendedName>
</protein>
<proteinExistence type="predicted"/>
<evidence type="ECO:0000256" key="2">
    <source>
        <dbReference type="SAM" id="MobiDB-lite"/>
    </source>
</evidence>
<evidence type="ECO:0000313" key="5">
    <source>
        <dbReference type="EMBL" id="RXI06432.1"/>
    </source>
</evidence>
<feature type="coiled-coil region" evidence="1">
    <location>
        <begin position="307"/>
        <end position="334"/>
    </location>
</feature>
<dbReference type="PANTHER" id="PTHR21450:SF23">
    <property type="entry name" value="PROTEIN ALTERED PHOSPHATE STARVATION RESPONSE 1"/>
    <property type="match status" value="1"/>
</dbReference>
<evidence type="ECO:0000259" key="4">
    <source>
        <dbReference type="Pfam" id="PF04783"/>
    </source>
</evidence>
<name>A0A498KLC8_MALDO</name>
<evidence type="ECO:0000259" key="3">
    <source>
        <dbReference type="Pfam" id="PF04782"/>
    </source>
</evidence>
<feature type="coiled-coil region" evidence="1">
    <location>
        <begin position="570"/>
        <end position="597"/>
    </location>
</feature>
<dbReference type="InterPro" id="IPR006868">
    <property type="entry name" value="DUF630"/>
</dbReference>
<feature type="domain" description="DUF632" evidence="3">
    <location>
        <begin position="205"/>
        <end position="516"/>
    </location>
</feature>
<evidence type="ECO:0000313" key="6">
    <source>
        <dbReference type="Proteomes" id="UP000290289"/>
    </source>
</evidence>
<feature type="compositionally biased region" description="Basic residues" evidence="2">
    <location>
        <begin position="69"/>
        <end position="83"/>
    </location>
</feature>
<feature type="compositionally biased region" description="Pro residues" evidence="2">
    <location>
        <begin position="88"/>
        <end position="105"/>
    </location>
</feature>
<dbReference type="STRING" id="3750.A0A498KLC8"/>
<comment type="caution">
    <text evidence="5">The sequence shown here is derived from an EMBL/GenBank/DDBJ whole genome shotgun (WGS) entry which is preliminary data.</text>
</comment>
<dbReference type="EMBL" id="RDQH01000328">
    <property type="protein sequence ID" value="RXI06432.1"/>
    <property type="molecule type" value="Genomic_DNA"/>
</dbReference>
<organism evidence="5 6">
    <name type="scientific">Malus domestica</name>
    <name type="common">Apple</name>
    <name type="synonym">Pyrus malus</name>
    <dbReference type="NCBI Taxonomy" id="3750"/>
    <lineage>
        <taxon>Eukaryota</taxon>
        <taxon>Viridiplantae</taxon>
        <taxon>Streptophyta</taxon>
        <taxon>Embryophyta</taxon>
        <taxon>Tracheophyta</taxon>
        <taxon>Spermatophyta</taxon>
        <taxon>Magnoliopsida</taxon>
        <taxon>eudicotyledons</taxon>
        <taxon>Gunneridae</taxon>
        <taxon>Pentapetalae</taxon>
        <taxon>rosids</taxon>
        <taxon>fabids</taxon>
        <taxon>Rosales</taxon>
        <taxon>Rosaceae</taxon>
        <taxon>Amygdaloideae</taxon>
        <taxon>Maleae</taxon>
        <taxon>Malus</taxon>
    </lineage>
</organism>
<accession>A0A498KLC8</accession>
<feature type="compositionally biased region" description="Pro residues" evidence="2">
    <location>
        <begin position="123"/>
        <end position="133"/>
    </location>
</feature>
<keyword evidence="1" id="KW-0175">Coiled coil</keyword>
<evidence type="ECO:0000256" key="1">
    <source>
        <dbReference type="SAM" id="Coils"/>
    </source>
</evidence>
<dbReference type="AlphaFoldDB" id="A0A498KLC8"/>